<evidence type="ECO:0000256" key="3">
    <source>
        <dbReference type="ARBA" id="ARBA00022598"/>
    </source>
</evidence>
<evidence type="ECO:0000256" key="6">
    <source>
        <dbReference type="ARBA" id="ARBA00022840"/>
    </source>
</evidence>
<dbReference type="PANTHER" id="PTHR21299:SF1">
    <property type="entry name" value="PANTOATE--BETA-ALANINE LIGASE"/>
    <property type="match status" value="1"/>
</dbReference>
<evidence type="ECO:0000256" key="1">
    <source>
        <dbReference type="ARBA" id="ARBA00004990"/>
    </source>
</evidence>
<dbReference type="EC" id="6.3.2.1" evidence="8"/>
<dbReference type="AlphaFoldDB" id="A0A7K0K2I7"/>
<evidence type="ECO:0000313" key="10">
    <source>
        <dbReference type="Proteomes" id="UP000442535"/>
    </source>
</evidence>
<comment type="caution">
    <text evidence="8">Lacks conserved residue(s) required for the propagation of feature annotation.</text>
</comment>
<proteinExistence type="inferred from homology"/>
<dbReference type="GO" id="GO:0005524">
    <property type="term" value="F:ATP binding"/>
    <property type="evidence" value="ECO:0007669"/>
    <property type="project" value="UniProtKB-KW"/>
</dbReference>
<evidence type="ECO:0000256" key="7">
    <source>
        <dbReference type="ARBA" id="ARBA00048258"/>
    </source>
</evidence>
<evidence type="ECO:0000256" key="5">
    <source>
        <dbReference type="ARBA" id="ARBA00022741"/>
    </source>
</evidence>
<comment type="catalytic activity">
    <reaction evidence="7 8">
        <text>(R)-pantoate + beta-alanine + ATP = (R)-pantothenate + AMP + diphosphate + H(+)</text>
        <dbReference type="Rhea" id="RHEA:10912"/>
        <dbReference type="ChEBI" id="CHEBI:15378"/>
        <dbReference type="ChEBI" id="CHEBI:15980"/>
        <dbReference type="ChEBI" id="CHEBI:29032"/>
        <dbReference type="ChEBI" id="CHEBI:30616"/>
        <dbReference type="ChEBI" id="CHEBI:33019"/>
        <dbReference type="ChEBI" id="CHEBI:57966"/>
        <dbReference type="ChEBI" id="CHEBI:456215"/>
        <dbReference type="EC" id="6.3.2.1"/>
    </reaction>
</comment>
<reference evidence="9 10" key="1">
    <citation type="submission" date="2019-08" db="EMBL/GenBank/DDBJ databases">
        <title>In-depth cultivation of the pig gut microbiome towards novel bacterial diversity and tailored functional studies.</title>
        <authorList>
            <person name="Wylensek D."/>
            <person name="Hitch T.C.A."/>
            <person name="Clavel T."/>
        </authorList>
    </citation>
    <scope>NUCLEOTIDE SEQUENCE [LARGE SCALE GENOMIC DNA]</scope>
    <source>
        <strain evidence="9 10">RF-GAM-744-WT-7</strain>
    </source>
</reference>
<comment type="similarity">
    <text evidence="2 8">Belongs to the pantothenate synthetase family.</text>
</comment>
<evidence type="ECO:0000256" key="2">
    <source>
        <dbReference type="ARBA" id="ARBA00009256"/>
    </source>
</evidence>
<evidence type="ECO:0000256" key="8">
    <source>
        <dbReference type="HAMAP-Rule" id="MF_00158"/>
    </source>
</evidence>
<comment type="caution">
    <text evidence="9">The sequence shown here is derived from an EMBL/GenBank/DDBJ whole genome shotgun (WGS) entry which is preliminary data.</text>
</comment>
<dbReference type="InterPro" id="IPR004821">
    <property type="entry name" value="Cyt_trans-like"/>
</dbReference>
<keyword evidence="10" id="KW-1185">Reference proteome</keyword>
<feature type="binding site" evidence="8">
    <location>
        <begin position="145"/>
        <end position="148"/>
    </location>
    <ligand>
        <name>ATP</name>
        <dbReference type="ChEBI" id="CHEBI:30616"/>
    </ligand>
</feature>
<comment type="pathway">
    <text evidence="1 8">Cofactor biosynthesis; (R)-pantothenate biosynthesis; (R)-pantothenate from (R)-pantoate and beta-alanine: step 1/1.</text>
</comment>
<comment type="subunit">
    <text evidence="8">Homodimer.</text>
</comment>
<dbReference type="Proteomes" id="UP000442535">
    <property type="component" value="Unassembled WGS sequence"/>
</dbReference>
<keyword evidence="4 8" id="KW-0566">Pantothenate biosynthesis</keyword>
<feature type="binding site" evidence="8">
    <location>
        <position position="151"/>
    </location>
    <ligand>
        <name>(R)-pantoate</name>
        <dbReference type="ChEBI" id="CHEBI:15980"/>
    </ligand>
</feature>
<dbReference type="Gene3D" id="3.40.50.620">
    <property type="entry name" value="HUPs"/>
    <property type="match status" value="1"/>
</dbReference>
<dbReference type="GO" id="GO:0015940">
    <property type="term" value="P:pantothenate biosynthetic process"/>
    <property type="evidence" value="ECO:0007669"/>
    <property type="project" value="UniProtKB-UniRule"/>
</dbReference>
<dbReference type="InterPro" id="IPR042176">
    <property type="entry name" value="Pantoate_ligase_C"/>
</dbReference>
<dbReference type="SUPFAM" id="SSF52374">
    <property type="entry name" value="Nucleotidylyl transferase"/>
    <property type="match status" value="1"/>
</dbReference>
<dbReference type="GO" id="GO:0005829">
    <property type="term" value="C:cytosol"/>
    <property type="evidence" value="ECO:0007669"/>
    <property type="project" value="TreeGrafter"/>
</dbReference>
<protein>
    <recommendedName>
        <fullName evidence="8">Pantothenate synthetase</fullName>
        <shortName evidence="8">PS</shortName>
        <ecNumber evidence="8">6.3.2.1</ecNumber>
    </recommendedName>
    <alternativeName>
        <fullName evidence="8">Pantoate--beta-alanine ligase</fullName>
    </alternativeName>
    <alternativeName>
        <fullName evidence="8">Pantoate-activating enzyme</fullName>
    </alternativeName>
</protein>
<dbReference type="Pfam" id="PF02569">
    <property type="entry name" value="Pantoate_ligase"/>
    <property type="match status" value="1"/>
</dbReference>
<keyword evidence="8" id="KW-0963">Cytoplasm</keyword>
<accession>A0A7K0K2I7</accession>
<dbReference type="Gene3D" id="3.30.1300.10">
    <property type="entry name" value="Pantoate-beta-alanine ligase, C-terminal domain"/>
    <property type="match status" value="1"/>
</dbReference>
<feature type="binding site" evidence="8">
    <location>
        <position position="58"/>
    </location>
    <ligand>
        <name>(R)-pantoate</name>
        <dbReference type="ChEBI" id="CHEBI:15980"/>
    </ligand>
</feature>
<feature type="binding site" evidence="8">
    <location>
        <position position="58"/>
    </location>
    <ligand>
        <name>beta-alanine</name>
        <dbReference type="ChEBI" id="CHEBI:57966"/>
    </ligand>
</feature>
<name>A0A7K0K2I7_9ACTO</name>
<evidence type="ECO:0000256" key="4">
    <source>
        <dbReference type="ARBA" id="ARBA00022655"/>
    </source>
</evidence>
<dbReference type="NCBIfam" id="TIGR00125">
    <property type="entry name" value="cyt_tran_rel"/>
    <property type="match status" value="1"/>
</dbReference>
<dbReference type="RefSeq" id="WP_154544617.1">
    <property type="nucleotide sequence ID" value="NZ_VUMY01000008.1"/>
</dbReference>
<dbReference type="GO" id="GO:0004592">
    <property type="term" value="F:pantoate-beta-alanine ligase activity"/>
    <property type="evidence" value="ECO:0007669"/>
    <property type="project" value="UniProtKB-UniRule"/>
</dbReference>
<comment type="subcellular location">
    <subcellularLocation>
        <location evidence="8">Cytoplasm</location>
    </subcellularLocation>
</comment>
<keyword evidence="3 8" id="KW-0436">Ligase</keyword>
<gene>
    <name evidence="8" type="primary">panC</name>
    <name evidence="9" type="ORF">FYJ63_05560</name>
</gene>
<dbReference type="InterPro" id="IPR014729">
    <property type="entry name" value="Rossmann-like_a/b/a_fold"/>
</dbReference>
<keyword evidence="6 8" id="KW-0067">ATP-binding</keyword>
<dbReference type="HAMAP" id="MF_00158">
    <property type="entry name" value="PanC"/>
    <property type="match status" value="1"/>
</dbReference>
<dbReference type="PANTHER" id="PTHR21299">
    <property type="entry name" value="CYTIDYLATE KINASE/PANTOATE-BETA-ALANINE LIGASE"/>
    <property type="match status" value="1"/>
</dbReference>
<dbReference type="UniPathway" id="UPA00028">
    <property type="reaction ID" value="UER00005"/>
</dbReference>
<feature type="binding site" evidence="8">
    <location>
        <begin position="27"/>
        <end position="34"/>
    </location>
    <ligand>
        <name>ATP</name>
        <dbReference type="ChEBI" id="CHEBI:30616"/>
    </ligand>
</feature>
<dbReference type="CDD" id="cd00560">
    <property type="entry name" value="PanC"/>
    <property type="match status" value="1"/>
</dbReference>
<dbReference type="EMBL" id="VUMY01000008">
    <property type="protein sequence ID" value="MST49703.1"/>
    <property type="molecule type" value="Genomic_DNA"/>
</dbReference>
<sequence length="279" mass="30373">MKILQTREELKTWRENVSGTLGLVMTMGALHEGHLDLVRAAKAAADTVLVTVFVNPTQFAPGEDFDKYPRDLEGDAAKLRAVGVDALFAPTPEVMYPQGEALVSFNPGPAAKILEGKTRPTHFAGVLLVVGKMFHLTRPDVACFGKKDAQQLAIVTQMVRDLDFPLEILPVEIRREEDGLAMSSRNRYLSEAERGSALNLSQSLQWGLEHASELGSDRIAAAVRGRLEEIPGIEVDYVALVNPRGFVPITEVGFRGPATLALAAKVGATRLIDNMDLVF</sequence>
<comment type="function">
    <text evidence="8">Catalyzes the condensation of pantoate with beta-alanine in an ATP-dependent reaction via a pantoyl-adenylate intermediate.</text>
</comment>
<dbReference type="NCBIfam" id="TIGR00018">
    <property type="entry name" value="panC"/>
    <property type="match status" value="1"/>
</dbReference>
<dbReference type="InterPro" id="IPR003721">
    <property type="entry name" value="Pantoate_ligase"/>
</dbReference>
<comment type="miscellaneous">
    <text evidence="8">The reaction proceeds by a bi uni uni bi ping pong mechanism.</text>
</comment>
<evidence type="ECO:0000313" key="9">
    <source>
        <dbReference type="EMBL" id="MST49703.1"/>
    </source>
</evidence>
<feature type="active site" description="Proton donor" evidence="8">
    <location>
        <position position="34"/>
    </location>
</feature>
<keyword evidence="5 8" id="KW-0547">Nucleotide-binding</keyword>
<organism evidence="9 10">
    <name type="scientific">Mobiluncus porci</name>
    <dbReference type="NCBI Taxonomy" id="2652278"/>
    <lineage>
        <taxon>Bacteria</taxon>
        <taxon>Bacillati</taxon>
        <taxon>Actinomycetota</taxon>
        <taxon>Actinomycetes</taxon>
        <taxon>Actinomycetales</taxon>
        <taxon>Actinomycetaceae</taxon>
        <taxon>Mobiluncus</taxon>
    </lineage>
</organism>
<feature type="binding site" evidence="8">
    <location>
        <begin position="182"/>
        <end position="185"/>
    </location>
    <ligand>
        <name>ATP</name>
        <dbReference type="ChEBI" id="CHEBI:30616"/>
    </ligand>
</feature>